<proteinExistence type="predicted"/>
<keyword evidence="2" id="KW-0732">Signal</keyword>
<feature type="domain" description="Beta-lactamase-related" evidence="3">
    <location>
        <begin position="51"/>
        <end position="366"/>
    </location>
</feature>
<keyword evidence="4" id="KW-0378">Hydrolase</keyword>
<gene>
    <name evidence="4" type="ORF">RM780_24170</name>
</gene>
<dbReference type="Gene3D" id="3.40.710.10">
    <property type="entry name" value="DD-peptidase/beta-lactamase superfamily"/>
    <property type="match status" value="1"/>
</dbReference>
<dbReference type="RefSeq" id="WP_311632999.1">
    <property type="nucleotide sequence ID" value="NZ_JAVREN010000053.1"/>
</dbReference>
<dbReference type="EMBL" id="JAVREN010000053">
    <property type="protein sequence ID" value="MDT0310026.1"/>
    <property type="molecule type" value="Genomic_DNA"/>
</dbReference>
<dbReference type="EC" id="3.1.1.103" evidence="4"/>
<evidence type="ECO:0000313" key="4">
    <source>
        <dbReference type="EMBL" id="MDT0310026.1"/>
    </source>
</evidence>
<protein>
    <submittedName>
        <fullName evidence="4">Serine hydrolase domain-containing protein</fullName>
        <ecNumber evidence="4">3.1.1.103</ecNumber>
    </submittedName>
</protein>
<dbReference type="PANTHER" id="PTHR46825:SF7">
    <property type="entry name" value="D-ALANYL-D-ALANINE CARBOXYPEPTIDASE"/>
    <property type="match status" value="1"/>
</dbReference>
<feature type="chain" id="PRO_5046039478" evidence="2">
    <location>
        <begin position="19"/>
        <end position="395"/>
    </location>
</feature>
<dbReference type="InterPro" id="IPR012338">
    <property type="entry name" value="Beta-lactam/transpept-like"/>
</dbReference>
<evidence type="ECO:0000313" key="5">
    <source>
        <dbReference type="Proteomes" id="UP001183388"/>
    </source>
</evidence>
<keyword evidence="5" id="KW-1185">Reference proteome</keyword>
<reference evidence="5" key="1">
    <citation type="submission" date="2023-07" db="EMBL/GenBank/DDBJ databases">
        <title>30 novel species of actinomycetes from the DSMZ collection.</title>
        <authorList>
            <person name="Nouioui I."/>
        </authorList>
    </citation>
    <scope>NUCLEOTIDE SEQUENCE [LARGE SCALE GENOMIC DNA]</scope>
    <source>
        <strain evidence="5">DSM 44917</strain>
    </source>
</reference>
<dbReference type="Pfam" id="PF00144">
    <property type="entry name" value="Beta-lactamase"/>
    <property type="match status" value="1"/>
</dbReference>
<comment type="caution">
    <text evidence="4">The sequence shown here is derived from an EMBL/GenBank/DDBJ whole genome shotgun (WGS) entry which is preliminary data.</text>
</comment>
<name>A0ABU2LEM9_9ACTN</name>
<organism evidence="4 5">
    <name type="scientific">Streptomyces boetiae</name>
    <dbReference type="NCBI Taxonomy" id="3075541"/>
    <lineage>
        <taxon>Bacteria</taxon>
        <taxon>Bacillati</taxon>
        <taxon>Actinomycetota</taxon>
        <taxon>Actinomycetes</taxon>
        <taxon>Kitasatosporales</taxon>
        <taxon>Streptomycetaceae</taxon>
        <taxon>Streptomyces</taxon>
    </lineage>
</organism>
<feature type="compositionally biased region" description="Low complexity" evidence="1">
    <location>
        <begin position="14"/>
        <end position="25"/>
    </location>
</feature>
<dbReference type="InterPro" id="IPR050491">
    <property type="entry name" value="AmpC-like"/>
</dbReference>
<evidence type="ECO:0000256" key="1">
    <source>
        <dbReference type="SAM" id="MobiDB-lite"/>
    </source>
</evidence>
<evidence type="ECO:0000256" key="2">
    <source>
        <dbReference type="SAM" id="SignalP"/>
    </source>
</evidence>
<dbReference type="InterPro" id="IPR001466">
    <property type="entry name" value="Beta-lactam-related"/>
</dbReference>
<feature type="region of interest" description="Disordered" evidence="1">
    <location>
        <begin position="14"/>
        <end position="34"/>
    </location>
</feature>
<dbReference type="GO" id="GO:0016787">
    <property type="term" value="F:hydrolase activity"/>
    <property type="evidence" value="ECO:0007669"/>
    <property type="project" value="UniProtKB-KW"/>
</dbReference>
<sequence length="395" mass="41624">MALVAGTLLATAAAPANADPAARPTAPDRADRADRADRLDPAALRTTLAAVHEAGIHGTYAAATRGEDRWRGAAGVADTRTGRPVTPGMVHRVGSVTKTFTAVAVLRLAETGRIGLDDPVARHLPALEAQGLDPAVTIRMLLNHTSGIADYDDLLYPTVESVAEYRHRRFAPEELVRIGLSAPPPGAPGERHSYANTNYILAGLLLERVTGTTAEAFITRHVIRPAGLRHTTLPVSAAIPGPNARLYEGLYGLLDPPLDVTVYDPSYVWTAGALLSTMEDLTRFYDALFDGELLTPASLDAMLSTVPIETPDGQVLGAYGLGIYPVGLPCGTFWGHDGRVWGSGTQVFAAPDGERQAAIGVTQQGYQSVDESTGALEPHPADEAIALHLIGALCG</sequence>
<dbReference type="Proteomes" id="UP001183388">
    <property type="component" value="Unassembled WGS sequence"/>
</dbReference>
<feature type="signal peptide" evidence="2">
    <location>
        <begin position="1"/>
        <end position="18"/>
    </location>
</feature>
<evidence type="ECO:0000259" key="3">
    <source>
        <dbReference type="Pfam" id="PF00144"/>
    </source>
</evidence>
<dbReference type="SUPFAM" id="SSF56601">
    <property type="entry name" value="beta-lactamase/transpeptidase-like"/>
    <property type="match status" value="1"/>
</dbReference>
<dbReference type="PANTHER" id="PTHR46825">
    <property type="entry name" value="D-ALANYL-D-ALANINE-CARBOXYPEPTIDASE/ENDOPEPTIDASE AMPH"/>
    <property type="match status" value="1"/>
</dbReference>
<accession>A0ABU2LEM9</accession>